<dbReference type="AlphaFoldDB" id="A0AB39YEJ8"/>
<proteinExistence type="predicted"/>
<dbReference type="NCBIfam" id="TIGR01509">
    <property type="entry name" value="HAD-SF-IA-v3"/>
    <property type="match status" value="1"/>
</dbReference>
<dbReference type="PANTHER" id="PTHR43611:SF3">
    <property type="entry name" value="FLAVIN MONONUCLEOTIDE HYDROLASE 1, CHLOROPLATIC"/>
    <property type="match status" value="1"/>
</dbReference>
<keyword evidence="1" id="KW-0378">Hydrolase</keyword>
<dbReference type="Gene3D" id="3.40.50.1000">
    <property type="entry name" value="HAD superfamily/HAD-like"/>
    <property type="match status" value="1"/>
</dbReference>
<evidence type="ECO:0000313" key="1">
    <source>
        <dbReference type="EMBL" id="XDV68644.1"/>
    </source>
</evidence>
<dbReference type="InterPro" id="IPR023214">
    <property type="entry name" value="HAD_sf"/>
</dbReference>
<dbReference type="GO" id="GO:0016787">
    <property type="term" value="F:hydrolase activity"/>
    <property type="evidence" value="ECO:0007669"/>
    <property type="project" value="UniProtKB-KW"/>
</dbReference>
<protein>
    <submittedName>
        <fullName evidence="1">HAD family hydrolase</fullName>
    </submittedName>
</protein>
<dbReference type="SFLD" id="SFLDG01129">
    <property type="entry name" value="C1.5:_HAD__Beta-PGM__Phosphata"/>
    <property type="match status" value="1"/>
</dbReference>
<dbReference type="EMBL" id="CP165727">
    <property type="protein sequence ID" value="XDV68644.1"/>
    <property type="molecule type" value="Genomic_DNA"/>
</dbReference>
<dbReference type="Pfam" id="PF00702">
    <property type="entry name" value="Hydrolase"/>
    <property type="match status" value="1"/>
</dbReference>
<dbReference type="InterPro" id="IPR006439">
    <property type="entry name" value="HAD-SF_hydro_IA"/>
</dbReference>
<dbReference type="SFLD" id="SFLDS00003">
    <property type="entry name" value="Haloacid_Dehalogenase"/>
    <property type="match status" value="1"/>
</dbReference>
<reference evidence="1" key="1">
    <citation type="submission" date="2024-08" db="EMBL/GenBank/DDBJ databases">
        <authorList>
            <person name="Yu S.T."/>
        </authorList>
    </citation>
    <scope>NUCLEOTIDE SEQUENCE</scope>
    <source>
        <strain evidence="1">R33</strain>
    </source>
</reference>
<dbReference type="RefSeq" id="WP_369780136.1">
    <property type="nucleotide sequence ID" value="NZ_CP165727.1"/>
</dbReference>
<name>A0AB39YEJ8_9ACTN</name>
<dbReference type="InterPro" id="IPR036412">
    <property type="entry name" value="HAD-like_sf"/>
</dbReference>
<dbReference type="SUPFAM" id="SSF56784">
    <property type="entry name" value="HAD-like"/>
    <property type="match status" value="1"/>
</dbReference>
<dbReference type="CDD" id="cd02603">
    <property type="entry name" value="HAD_sEH-N_like"/>
    <property type="match status" value="1"/>
</dbReference>
<dbReference type="PRINTS" id="PR00413">
    <property type="entry name" value="HADHALOGNASE"/>
</dbReference>
<gene>
    <name evidence="1" type="ORF">AB5J51_40115</name>
</gene>
<dbReference type="PANTHER" id="PTHR43611">
    <property type="entry name" value="ALPHA-D-GLUCOSE 1-PHOSPHATE PHOSPHATASE"/>
    <property type="match status" value="1"/>
</dbReference>
<accession>A0AB39YEJ8</accession>
<organism evidence="1">
    <name type="scientific">Streptomyces sp. R33</name>
    <dbReference type="NCBI Taxonomy" id="3238629"/>
    <lineage>
        <taxon>Bacteria</taxon>
        <taxon>Bacillati</taxon>
        <taxon>Actinomycetota</taxon>
        <taxon>Actinomycetes</taxon>
        <taxon>Kitasatosporales</taxon>
        <taxon>Streptomycetaceae</taxon>
        <taxon>Streptomyces</taxon>
    </lineage>
</organism>
<sequence>MKAVLFDMFGVIARVQSAESQGVLERTAGGDPGRFWEAYWAQRAPYDRGELTGPGYWQKVCAQLGLPLDARLTADLIAADLASWSEIDQHTVDLLGHLADQGFILGLLSNIPEELAARYEATQPWLERFAVRGLSCRIGSAKPEAAAYQWCIRELGLPPEEILFVDDRADNVRAAREVGLQGHVFSSPEDLRAALEAVSP</sequence>